<organism evidence="6">
    <name type="scientific">Cyprinus carpio</name>
    <name type="common">Common carp</name>
    <dbReference type="NCBI Taxonomy" id="7962"/>
    <lineage>
        <taxon>Eukaryota</taxon>
        <taxon>Metazoa</taxon>
        <taxon>Chordata</taxon>
        <taxon>Craniata</taxon>
        <taxon>Vertebrata</taxon>
        <taxon>Euteleostomi</taxon>
        <taxon>Actinopterygii</taxon>
        <taxon>Neopterygii</taxon>
        <taxon>Teleostei</taxon>
        <taxon>Ostariophysi</taxon>
        <taxon>Cypriniformes</taxon>
        <taxon>Cyprinidae</taxon>
        <taxon>Cyprininae</taxon>
        <taxon>Cyprinus</taxon>
    </lineage>
</organism>
<name>A0A9Q9ZYQ5_CYPCA</name>
<sequence>MPDLRIVMVGKTGAGKSATGNTILRQKAFKEKLCSASVTKTCEKIQQTVEGRIISVIDTPGLFDTSLSKEQLKNEIEKCIEMSVPGPHAFLLVIRLDVRYTDEEKNTVKWIQKNFGEDAECYTIVLFTRGDQLDTHIEEFLTTDEQFKELIEQCAGGYHVFNNKDENRSQVTELLEKIDRMVEKNGGVHYTNEMYKKAQRKIDEEEKQQRDKEERQKLEEEKKIRADERSKVSEEMFRVVCLATTVGAFIGAVAHSKIPELLSAINQTTLFQALTTGVALAEDAVLNASGTTLSEALTTGSAFARDSVMASATNIATLSEAVTTGVALAEDAILNACGTTLSEAVTTGATLAEDVLLTSTTFRASLHTGLIAGAAVFRDVVLASATAGTSLRTGLITGAAVVRDAVLASPSGVTQLESLVTSAAAVAGDAVLTATNGMTLP</sequence>
<dbReference type="KEGG" id="ccar:122137246"/>
<protein>
    <submittedName>
        <fullName evidence="6">GTPase IMAP family member 9-like</fullName>
    </submittedName>
</protein>
<evidence type="ECO:0000256" key="3">
    <source>
        <dbReference type="ARBA" id="ARBA00023134"/>
    </source>
</evidence>
<evidence type="ECO:0000259" key="5">
    <source>
        <dbReference type="PROSITE" id="PS51720"/>
    </source>
</evidence>
<evidence type="ECO:0000256" key="2">
    <source>
        <dbReference type="ARBA" id="ARBA00022741"/>
    </source>
</evidence>
<dbReference type="PANTHER" id="PTHR10903:SF188">
    <property type="entry name" value="GTPASE IMAP FAMILY MEMBER 2-LIKE-RELATED"/>
    <property type="match status" value="1"/>
</dbReference>
<dbReference type="GeneID" id="122137246"/>
<dbReference type="CDD" id="cd01852">
    <property type="entry name" value="AIG1"/>
    <property type="match status" value="1"/>
</dbReference>
<accession>A0A9Q9ZYQ5</accession>
<reference evidence="6" key="1">
    <citation type="submission" date="2025-08" db="UniProtKB">
        <authorList>
            <consortium name="RefSeq"/>
        </authorList>
    </citation>
    <scope>IDENTIFICATION</scope>
    <source>
        <tissue evidence="6">Muscle</tissue>
    </source>
</reference>
<keyword evidence="3" id="KW-0342">GTP-binding</keyword>
<proteinExistence type="inferred from homology"/>
<evidence type="ECO:0000313" key="6">
    <source>
        <dbReference type="RefSeq" id="XP_042578947.1"/>
    </source>
</evidence>
<dbReference type="Pfam" id="PF04548">
    <property type="entry name" value="AIG1"/>
    <property type="match status" value="1"/>
</dbReference>
<dbReference type="RefSeq" id="XP_042578947.1">
    <property type="nucleotide sequence ID" value="XM_042723013.1"/>
</dbReference>
<evidence type="ECO:0000256" key="4">
    <source>
        <dbReference type="SAM" id="MobiDB-lite"/>
    </source>
</evidence>
<dbReference type="GO" id="GO:0005525">
    <property type="term" value="F:GTP binding"/>
    <property type="evidence" value="ECO:0007669"/>
    <property type="project" value="UniProtKB-KW"/>
</dbReference>
<dbReference type="Proteomes" id="UP001155660">
    <property type="component" value="Chromosome B4"/>
</dbReference>
<dbReference type="PANTHER" id="PTHR10903">
    <property type="entry name" value="GTPASE, IMAP FAMILY MEMBER-RELATED"/>
    <property type="match status" value="1"/>
</dbReference>
<comment type="similarity">
    <text evidence="1">Belongs to the TRAFAC class TrmE-Era-EngA-EngB-Septin-like GTPase superfamily. AIG1/Toc34/Toc159-like paraseptin GTPase family. IAN subfamily.</text>
</comment>
<feature type="region of interest" description="Disordered" evidence="4">
    <location>
        <begin position="199"/>
        <end position="226"/>
    </location>
</feature>
<feature type="domain" description="AIG1-type G" evidence="5">
    <location>
        <begin position="1"/>
        <end position="199"/>
    </location>
</feature>
<dbReference type="InterPro" id="IPR045058">
    <property type="entry name" value="GIMA/IAN/Toc"/>
</dbReference>
<dbReference type="PROSITE" id="PS51720">
    <property type="entry name" value="G_AIG1"/>
    <property type="match status" value="1"/>
</dbReference>
<evidence type="ECO:0000256" key="1">
    <source>
        <dbReference type="ARBA" id="ARBA00008535"/>
    </source>
</evidence>
<keyword evidence="2" id="KW-0547">Nucleotide-binding</keyword>
<dbReference type="InterPro" id="IPR006703">
    <property type="entry name" value="G_AIG1"/>
</dbReference>
<dbReference type="FunFam" id="3.40.50.300:FF:000366">
    <property type="entry name" value="GTPase, IMAP family member 2"/>
    <property type="match status" value="1"/>
</dbReference>
<dbReference type="AlphaFoldDB" id="A0A9Q9ZYQ5"/>
<gene>
    <name evidence="6" type="primary">LOC122137246</name>
</gene>
<dbReference type="OrthoDB" id="5985928at2759"/>